<dbReference type="EMBL" id="JAQQWL010000007">
    <property type="protein sequence ID" value="KAK8064334.1"/>
    <property type="molecule type" value="Genomic_DNA"/>
</dbReference>
<dbReference type="Proteomes" id="UP001480595">
    <property type="component" value="Unassembled WGS sequence"/>
</dbReference>
<keyword evidence="3" id="KW-1185">Reference proteome</keyword>
<evidence type="ECO:0000313" key="2">
    <source>
        <dbReference type="EMBL" id="KAK8064334.1"/>
    </source>
</evidence>
<dbReference type="SUPFAM" id="SSF53187">
    <property type="entry name" value="Zn-dependent exopeptidases"/>
    <property type="match status" value="1"/>
</dbReference>
<dbReference type="GeneID" id="92091444"/>
<evidence type="ECO:0000256" key="1">
    <source>
        <dbReference type="SAM" id="SignalP"/>
    </source>
</evidence>
<feature type="signal peptide" evidence="1">
    <location>
        <begin position="1"/>
        <end position="24"/>
    </location>
</feature>
<evidence type="ECO:0008006" key="4">
    <source>
        <dbReference type="Google" id="ProtNLM"/>
    </source>
</evidence>
<sequence length="153" mass="17195">MIFPTTTATLRWAAYLSILPSVWAQSGGAQSGLKYGENWLPTVKDSELVARNFPNVDIELLSPAFLKPEGPTDHIELDFFVRDLARKNEWMTYEAADFLSEEDRTVPYVFLSRPNTQNTPKLHVYLQEAIHGNEPAADQSILALLGKMNANQT</sequence>
<evidence type="ECO:0000313" key="3">
    <source>
        <dbReference type="Proteomes" id="UP001480595"/>
    </source>
</evidence>
<keyword evidence="1" id="KW-0732">Signal</keyword>
<dbReference type="RefSeq" id="XP_066715323.1">
    <property type="nucleotide sequence ID" value="XM_066858381.1"/>
</dbReference>
<gene>
    <name evidence="2" type="ORF">PG994_006972</name>
</gene>
<feature type="chain" id="PRO_5045319012" description="Peptidase M14 carboxypeptidase A domain-containing protein" evidence="1">
    <location>
        <begin position="25"/>
        <end position="153"/>
    </location>
</feature>
<accession>A0ABR1UZG3</accession>
<comment type="caution">
    <text evidence="2">The sequence shown here is derived from an EMBL/GenBank/DDBJ whole genome shotgun (WGS) entry which is preliminary data.</text>
</comment>
<proteinExistence type="predicted"/>
<name>A0ABR1UZG3_9PEZI</name>
<protein>
    <recommendedName>
        <fullName evidence="4">Peptidase M14 carboxypeptidase A domain-containing protein</fullName>
    </recommendedName>
</protein>
<organism evidence="2 3">
    <name type="scientific">Apiospora phragmitis</name>
    <dbReference type="NCBI Taxonomy" id="2905665"/>
    <lineage>
        <taxon>Eukaryota</taxon>
        <taxon>Fungi</taxon>
        <taxon>Dikarya</taxon>
        <taxon>Ascomycota</taxon>
        <taxon>Pezizomycotina</taxon>
        <taxon>Sordariomycetes</taxon>
        <taxon>Xylariomycetidae</taxon>
        <taxon>Amphisphaeriales</taxon>
        <taxon>Apiosporaceae</taxon>
        <taxon>Apiospora</taxon>
    </lineage>
</organism>
<reference evidence="2 3" key="1">
    <citation type="submission" date="2023-01" db="EMBL/GenBank/DDBJ databases">
        <title>Analysis of 21 Apiospora genomes using comparative genomics revels a genus with tremendous synthesis potential of carbohydrate active enzymes and secondary metabolites.</title>
        <authorList>
            <person name="Sorensen T."/>
        </authorList>
    </citation>
    <scope>NUCLEOTIDE SEQUENCE [LARGE SCALE GENOMIC DNA]</scope>
    <source>
        <strain evidence="2 3">CBS 135458</strain>
    </source>
</reference>